<evidence type="ECO:0000313" key="1">
    <source>
        <dbReference type="EMBL" id="SVB71764.1"/>
    </source>
</evidence>
<dbReference type="AlphaFoldDB" id="A0A382GAW2"/>
<gene>
    <name evidence="1" type="ORF">METZ01_LOCUS224618</name>
</gene>
<dbReference type="EMBL" id="UINC01054268">
    <property type="protein sequence ID" value="SVB71764.1"/>
    <property type="molecule type" value="Genomic_DNA"/>
</dbReference>
<sequence>MVIRPVEALTKYYTDPLELTPGVVPVLTTPVPDELVELAESSGPDVCFPVLIELPEKHPKRVPAVCLTRPLVLHFRTERERDEVLARSWDNADLTGTDSHVSPHLFTGGRPFRSGTGLRRRKPMAAENYERLDRFLGALTVLGMACGADGQLGEAEQVFFRTTLLPGGAEWFPVLRDWLNDKPGDTSAESALFRSAVNVFGSSDPTRVMGRTEVLAAIREKTEPSSQLDSEENQNLDRQLDMVEAVFRGDREFDTFNDGGSTAVKAILFALLDQNPSQLCSEATRRNATGDVLAGAAALCGLLHGRRRISVGERDDHYDVFLADLETQLIVHRLTAPGPVTRTRASFMRLAISLRAPSEKRDPSEQTEGSHT</sequence>
<proteinExistence type="predicted"/>
<name>A0A382GAW2_9ZZZZ</name>
<protein>
    <submittedName>
        <fullName evidence="1">Uncharacterized protein</fullName>
    </submittedName>
</protein>
<reference evidence="1" key="1">
    <citation type="submission" date="2018-05" db="EMBL/GenBank/DDBJ databases">
        <authorList>
            <person name="Lanie J.A."/>
            <person name="Ng W.-L."/>
            <person name="Kazmierczak K.M."/>
            <person name="Andrzejewski T.M."/>
            <person name="Davidsen T.M."/>
            <person name="Wayne K.J."/>
            <person name="Tettelin H."/>
            <person name="Glass J.I."/>
            <person name="Rusch D."/>
            <person name="Podicherti R."/>
            <person name="Tsui H.-C.T."/>
            <person name="Winkler M.E."/>
        </authorList>
    </citation>
    <scope>NUCLEOTIDE SEQUENCE</scope>
</reference>
<organism evidence="1">
    <name type="scientific">marine metagenome</name>
    <dbReference type="NCBI Taxonomy" id="408172"/>
    <lineage>
        <taxon>unclassified sequences</taxon>
        <taxon>metagenomes</taxon>
        <taxon>ecological metagenomes</taxon>
    </lineage>
</organism>
<accession>A0A382GAW2</accession>